<proteinExistence type="predicted"/>
<organism evidence="2 3">
    <name type="scientific">Croceicoccus ponticola</name>
    <dbReference type="NCBI Taxonomy" id="2217664"/>
    <lineage>
        <taxon>Bacteria</taxon>
        <taxon>Pseudomonadati</taxon>
        <taxon>Pseudomonadota</taxon>
        <taxon>Alphaproteobacteria</taxon>
        <taxon>Sphingomonadales</taxon>
        <taxon>Erythrobacteraceae</taxon>
        <taxon>Croceicoccus</taxon>
    </lineage>
</organism>
<evidence type="ECO:0000313" key="3">
    <source>
        <dbReference type="Proteomes" id="UP000283003"/>
    </source>
</evidence>
<dbReference type="RefSeq" id="WP_127613419.1">
    <property type="nucleotide sequence ID" value="NZ_RXOL01000007.1"/>
</dbReference>
<name>A0A437GV17_9SPHN</name>
<evidence type="ECO:0000313" key="2">
    <source>
        <dbReference type="EMBL" id="RVQ65516.1"/>
    </source>
</evidence>
<dbReference type="EMBL" id="RXOL01000007">
    <property type="protein sequence ID" value="RVQ65516.1"/>
    <property type="molecule type" value="Genomic_DNA"/>
</dbReference>
<gene>
    <name evidence="2" type="ORF">EKN06_13380</name>
</gene>
<keyword evidence="1" id="KW-0472">Membrane</keyword>
<keyword evidence="1" id="KW-1133">Transmembrane helix</keyword>
<sequence length="212" mass="22781">MVELIQANWVAFAIVAALAVFVALWLLARPKKKRVRSHRPDVLDEGVGPARRNQALIDSAPAAQQVLHEHEPPLAPEGLAGAGIAVAAAALAHDEKLHAPEIVDQMPGNAEDAQAVAAAIKIDAADRAAERGTDADDLSRIKGLGPKLLAMLGDMGISRFDQIAAWSDDDVQRIDAGLGRFSGRITRDDWRNQAKYLAEGDRAAYEEKFGKL</sequence>
<dbReference type="Gene3D" id="1.10.150.20">
    <property type="entry name" value="5' to 3' exonuclease, C-terminal subdomain"/>
    <property type="match status" value="1"/>
</dbReference>
<keyword evidence="1" id="KW-0812">Transmembrane</keyword>
<reference evidence="2 3" key="1">
    <citation type="submission" date="2018-12" db="EMBL/GenBank/DDBJ databases">
        <title>Croceicoccus ponticola sp. nov., a lipolytic bacterium isolated from seawater.</title>
        <authorList>
            <person name="Yoon J.-H."/>
        </authorList>
    </citation>
    <scope>NUCLEOTIDE SEQUENCE [LARGE SCALE GENOMIC DNA]</scope>
    <source>
        <strain evidence="2 3">GM-16</strain>
    </source>
</reference>
<accession>A0A437GV17</accession>
<protein>
    <submittedName>
        <fullName evidence="2">Uncharacterized protein</fullName>
    </submittedName>
</protein>
<dbReference type="Proteomes" id="UP000283003">
    <property type="component" value="Unassembled WGS sequence"/>
</dbReference>
<feature type="transmembrane region" description="Helical" evidence="1">
    <location>
        <begin position="6"/>
        <end position="28"/>
    </location>
</feature>
<dbReference type="AlphaFoldDB" id="A0A437GV17"/>
<evidence type="ECO:0000256" key="1">
    <source>
        <dbReference type="SAM" id="Phobius"/>
    </source>
</evidence>
<dbReference type="OrthoDB" id="9807941at2"/>
<keyword evidence="3" id="KW-1185">Reference proteome</keyword>
<comment type="caution">
    <text evidence="2">The sequence shown here is derived from an EMBL/GenBank/DDBJ whole genome shotgun (WGS) entry which is preliminary data.</text>
</comment>